<comment type="caution">
    <text evidence="2">The sequence shown here is derived from an EMBL/GenBank/DDBJ whole genome shotgun (WGS) entry which is preliminary data.</text>
</comment>
<name>A0ABV3DVJ7_9ACTN</name>
<feature type="region of interest" description="Disordered" evidence="1">
    <location>
        <begin position="31"/>
        <end position="55"/>
    </location>
</feature>
<gene>
    <name evidence="2" type="ORF">AB0C36_40545</name>
</gene>
<evidence type="ECO:0000256" key="1">
    <source>
        <dbReference type="SAM" id="MobiDB-lite"/>
    </source>
</evidence>
<dbReference type="EMBL" id="JBEZFP010000199">
    <property type="protein sequence ID" value="MEU8139772.1"/>
    <property type="molecule type" value="Genomic_DNA"/>
</dbReference>
<proteinExistence type="predicted"/>
<dbReference type="RefSeq" id="WP_358364132.1">
    <property type="nucleotide sequence ID" value="NZ_JBEZFP010000199.1"/>
</dbReference>
<organism evidence="2 3">
    <name type="scientific">Streptodolium elevatio</name>
    <dbReference type="NCBI Taxonomy" id="3157996"/>
    <lineage>
        <taxon>Bacteria</taxon>
        <taxon>Bacillati</taxon>
        <taxon>Actinomycetota</taxon>
        <taxon>Actinomycetes</taxon>
        <taxon>Kitasatosporales</taxon>
        <taxon>Streptomycetaceae</taxon>
        <taxon>Streptodolium</taxon>
    </lineage>
</organism>
<evidence type="ECO:0000313" key="3">
    <source>
        <dbReference type="Proteomes" id="UP001551482"/>
    </source>
</evidence>
<reference evidence="2 3" key="1">
    <citation type="submission" date="2024-06" db="EMBL/GenBank/DDBJ databases">
        <title>The Natural Products Discovery Center: Release of the First 8490 Sequenced Strains for Exploring Actinobacteria Biosynthetic Diversity.</title>
        <authorList>
            <person name="Kalkreuter E."/>
            <person name="Kautsar S.A."/>
            <person name="Yang D."/>
            <person name="Bader C.D."/>
            <person name="Teijaro C.N."/>
            <person name="Fluegel L."/>
            <person name="Davis C.M."/>
            <person name="Simpson J.R."/>
            <person name="Lauterbach L."/>
            <person name="Steele A.D."/>
            <person name="Gui C."/>
            <person name="Meng S."/>
            <person name="Li G."/>
            <person name="Viehrig K."/>
            <person name="Ye F."/>
            <person name="Su P."/>
            <person name="Kiefer A.F."/>
            <person name="Nichols A."/>
            <person name="Cepeda A.J."/>
            <person name="Yan W."/>
            <person name="Fan B."/>
            <person name="Jiang Y."/>
            <person name="Adhikari A."/>
            <person name="Zheng C.-J."/>
            <person name="Schuster L."/>
            <person name="Cowan T.M."/>
            <person name="Smanski M.J."/>
            <person name="Chevrette M.G."/>
            <person name="De Carvalho L.P.S."/>
            <person name="Shen B."/>
        </authorList>
    </citation>
    <scope>NUCLEOTIDE SEQUENCE [LARGE SCALE GENOMIC DNA]</scope>
    <source>
        <strain evidence="2 3">NPDC048946</strain>
    </source>
</reference>
<evidence type="ECO:0000313" key="2">
    <source>
        <dbReference type="EMBL" id="MEU8139772.1"/>
    </source>
</evidence>
<protein>
    <submittedName>
        <fullName evidence="2">Uncharacterized protein</fullName>
    </submittedName>
</protein>
<sequence>MREVAGRVAGVVALLLIGAIVYALYAPSGGSTSGSGGPSRQPVAPSLGGLPTDPADERAVRMTAEQAAPYLARDVAVRSDASGVMVTWRPARVDGVVGHLVAVVAADGRIIERGMVEPSRSTTVFGPRPDGAAVCATVTTVVGGGGTLWLAPGERVCPEPGAAAAPTG</sequence>
<dbReference type="Proteomes" id="UP001551482">
    <property type="component" value="Unassembled WGS sequence"/>
</dbReference>
<accession>A0ABV3DVJ7</accession>
<keyword evidence="3" id="KW-1185">Reference proteome</keyword>